<dbReference type="Proteomes" id="UP000663828">
    <property type="component" value="Unassembled WGS sequence"/>
</dbReference>
<dbReference type="PANTHER" id="PTHR43069">
    <property type="entry name" value="FUMARYLACETOACETASE"/>
    <property type="match status" value="1"/>
</dbReference>
<evidence type="ECO:0000313" key="18">
    <source>
        <dbReference type="EMBL" id="CAF1343187.1"/>
    </source>
</evidence>
<dbReference type="PANTHER" id="PTHR43069:SF2">
    <property type="entry name" value="FUMARYLACETOACETASE"/>
    <property type="match status" value="1"/>
</dbReference>
<feature type="binding site" evidence="13">
    <location>
        <position position="245"/>
    </location>
    <ligand>
        <name>substrate</name>
    </ligand>
</feature>
<dbReference type="Pfam" id="PF09298">
    <property type="entry name" value="FAA_hydrolase_N"/>
    <property type="match status" value="1"/>
</dbReference>
<keyword evidence="6 14" id="KW-0479">Metal-binding</keyword>
<dbReference type="GO" id="GO:0046872">
    <property type="term" value="F:metal ion binding"/>
    <property type="evidence" value="ECO:0007669"/>
    <property type="project" value="UniProtKB-UniRule"/>
</dbReference>
<dbReference type="InterPro" id="IPR015377">
    <property type="entry name" value="Fumarylacetoacetase_N"/>
</dbReference>
<feature type="binding site" evidence="14">
    <location>
        <position position="201"/>
    </location>
    <ligand>
        <name>Ca(2+)</name>
        <dbReference type="ChEBI" id="CHEBI:29108"/>
    </ligand>
</feature>
<dbReference type="EC" id="3.7.1.2" evidence="4 15"/>
<evidence type="ECO:0000256" key="4">
    <source>
        <dbReference type="ARBA" id="ARBA00012094"/>
    </source>
</evidence>
<feature type="binding site" evidence="13">
    <location>
        <position position="142"/>
    </location>
    <ligand>
        <name>substrate</name>
    </ligand>
</feature>
<evidence type="ECO:0000256" key="14">
    <source>
        <dbReference type="PIRSR" id="PIRSR605959-3"/>
    </source>
</evidence>
<evidence type="ECO:0000256" key="3">
    <source>
        <dbReference type="ARBA" id="ARBA00010211"/>
    </source>
</evidence>
<dbReference type="FunFam" id="3.90.850.10:FF:000004">
    <property type="entry name" value="Fumarylacetoacetase"/>
    <property type="match status" value="1"/>
</dbReference>
<feature type="binding site" evidence="13">
    <location>
        <position position="351"/>
    </location>
    <ligand>
        <name>substrate</name>
    </ligand>
</feature>
<comment type="catalytic activity">
    <reaction evidence="1 15">
        <text>4-fumarylacetoacetate + H2O = acetoacetate + fumarate + H(+)</text>
        <dbReference type="Rhea" id="RHEA:10244"/>
        <dbReference type="ChEBI" id="CHEBI:13705"/>
        <dbReference type="ChEBI" id="CHEBI:15377"/>
        <dbReference type="ChEBI" id="CHEBI:15378"/>
        <dbReference type="ChEBI" id="CHEBI:18034"/>
        <dbReference type="ChEBI" id="CHEBI:29806"/>
        <dbReference type="EC" id="3.7.1.2"/>
    </reaction>
</comment>
<dbReference type="InterPro" id="IPR036462">
    <property type="entry name" value="Fumarylacetoacetase_N_sf"/>
</dbReference>
<keyword evidence="7 15" id="KW-0378">Hydrolase</keyword>
<dbReference type="InterPro" id="IPR036663">
    <property type="entry name" value="Fumarylacetoacetase_C_sf"/>
</dbReference>
<keyword evidence="11 15" id="KW-0585">Phenylalanine catabolism</keyword>
<dbReference type="GO" id="GO:1902000">
    <property type="term" value="P:homogentisate catabolic process"/>
    <property type="evidence" value="ECO:0007669"/>
    <property type="project" value="TreeGrafter"/>
</dbReference>
<name>A0A815GV66_ADIRI</name>
<dbReference type="UniPathway" id="UPA00139">
    <property type="reaction ID" value="UER00341"/>
</dbReference>
<feature type="binding site" evidence="14">
    <location>
        <position position="234"/>
    </location>
    <ligand>
        <name>Ca(2+)</name>
        <dbReference type="ChEBI" id="CHEBI:29108"/>
    </ligand>
</feature>
<comment type="cofactor">
    <cofactor evidence="15">
        <name>Mg(2+)</name>
        <dbReference type="ChEBI" id="CHEBI:18420"/>
    </cofactor>
    <cofactor evidence="15">
        <name>Ca(2+)</name>
        <dbReference type="ChEBI" id="CHEBI:29108"/>
    </cofactor>
</comment>
<comment type="caution">
    <text evidence="18">The sequence shown here is derived from an EMBL/GenBank/DDBJ whole genome shotgun (WGS) entry which is preliminary data.</text>
</comment>
<dbReference type="InterPro" id="IPR011234">
    <property type="entry name" value="Fumarylacetoacetase-like_C"/>
</dbReference>
<evidence type="ECO:0000256" key="12">
    <source>
        <dbReference type="PIRSR" id="PIRSR605959-1"/>
    </source>
</evidence>
<evidence type="ECO:0000256" key="1">
    <source>
        <dbReference type="ARBA" id="ARBA00000353"/>
    </source>
</evidence>
<dbReference type="GO" id="GO:0004334">
    <property type="term" value="F:fumarylacetoacetase activity"/>
    <property type="evidence" value="ECO:0007669"/>
    <property type="project" value="UniProtKB-UniRule"/>
</dbReference>
<keyword evidence="10 15" id="KW-0828">Tyrosine catabolism</keyword>
<keyword evidence="8 14" id="KW-0106">Calcium</keyword>
<evidence type="ECO:0000256" key="6">
    <source>
        <dbReference type="ARBA" id="ARBA00022723"/>
    </source>
</evidence>
<feature type="binding site" evidence="14">
    <location>
        <position position="254"/>
    </location>
    <ligand>
        <name>Mg(2+)</name>
        <dbReference type="ChEBI" id="CHEBI:18420"/>
    </ligand>
</feature>
<feature type="domain" description="Fumarylacetoacetase N-terminal" evidence="17">
    <location>
        <begin position="15"/>
        <end position="118"/>
    </location>
</feature>
<dbReference type="NCBIfam" id="TIGR01266">
    <property type="entry name" value="fum_ac_acetase"/>
    <property type="match status" value="1"/>
</dbReference>
<organism evidence="18 19">
    <name type="scientific">Adineta ricciae</name>
    <name type="common">Rotifer</name>
    <dbReference type="NCBI Taxonomy" id="249248"/>
    <lineage>
        <taxon>Eukaryota</taxon>
        <taxon>Metazoa</taxon>
        <taxon>Spiralia</taxon>
        <taxon>Gnathifera</taxon>
        <taxon>Rotifera</taxon>
        <taxon>Eurotatoria</taxon>
        <taxon>Bdelloidea</taxon>
        <taxon>Adinetida</taxon>
        <taxon>Adinetidae</taxon>
        <taxon>Adineta</taxon>
    </lineage>
</organism>
<dbReference type="SUPFAM" id="SSF56529">
    <property type="entry name" value="FAH"/>
    <property type="match status" value="1"/>
</dbReference>
<evidence type="ECO:0000256" key="5">
    <source>
        <dbReference type="ARBA" id="ARBA00014741"/>
    </source>
</evidence>
<evidence type="ECO:0000256" key="7">
    <source>
        <dbReference type="ARBA" id="ARBA00022801"/>
    </source>
</evidence>
<evidence type="ECO:0000256" key="15">
    <source>
        <dbReference type="RuleBase" id="RU366008"/>
    </source>
</evidence>
<evidence type="ECO:0000256" key="8">
    <source>
        <dbReference type="ARBA" id="ARBA00022837"/>
    </source>
</evidence>
<evidence type="ECO:0000313" key="19">
    <source>
        <dbReference type="Proteomes" id="UP000663828"/>
    </source>
</evidence>
<feature type="active site" description="Proton acceptor" evidence="12">
    <location>
        <position position="133"/>
    </location>
</feature>
<dbReference type="GO" id="GO:0006572">
    <property type="term" value="P:L-tyrosine catabolic process"/>
    <property type="evidence" value="ECO:0007669"/>
    <property type="project" value="UniProtKB-UniRule"/>
</dbReference>
<evidence type="ECO:0000256" key="9">
    <source>
        <dbReference type="ARBA" id="ARBA00022842"/>
    </source>
</evidence>
<feature type="binding site" evidence="14">
    <location>
        <position position="126"/>
    </location>
    <ligand>
        <name>Ca(2+)</name>
        <dbReference type="ChEBI" id="CHEBI:29108"/>
    </ligand>
</feature>
<accession>A0A815GV66</accession>
<dbReference type="Gene3D" id="2.30.30.230">
    <property type="entry name" value="Fumarylacetoacetase, N-terminal domain"/>
    <property type="match status" value="1"/>
</dbReference>
<gene>
    <name evidence="18" type="ORF">XAT740_LOCUS31069</name>
</gene>
<dbReference type="Gene3D" id="3.90.850.10">
    <property type="entry name" value="Fumarylacetoacetase-like, C-terminal domain"/>
    <property type="match status" value="1"/>
</dbReference>
<evidence type="ECO:0000256" key="11">
    <source>
        <dbReference type="ARBA" id="ARBA00023232"/>
    </source>
</evidence>
<dbReference type="AlphaFoldDB" id="A0A815GV66"/>
<evidence type="ECO:0000256" key="13">
    <source>
        <dbReference type="PIRSR" id="PIRSR605959-2"/>
    </source>
</evidence>
<keyword evidence="9 14" id="KW-0460">Magnesium</keyword>
<sequence length="415" mass="46501">MSFIEVSADSDFPIQNLPYGVFSTKDNPKPRIGVAIGSKILDLSSIKHLFDGTQMKDKQCVFDETTLNKFMSLGRSAWKETRERLQELLSKDCPTLKDNDQLRKQAFVEQNDAIMHLPAQIGDYTDFYCSREHATNVGTMFRGKENALNPNWLHLPVGYHGRASSVVISGTDIRRPNGQTCPDETKPPVFSNCKLLDIELEMAFFIGGQGNKQGEPIPMDQADDYIFGLVIMNDWSARDIQKWEYVPLGPFNAKNFGTTISPWIVTMDALKDALSNGPTQDPKPLPYLTQQEPSALNIDLQVTLKPAKSSTEHTICQSNLKYIYWSLKQMLVHHSSTGCNLRPGDLIGTGTISGPTPDSCGSLLEIIWRGTKPLQLDENTTRKFLEDGDTIKMTSVFIDCRVEEKLNKDCSCDCF</sequence>
<feature type="binding site" evidence="13">
    <location>
        <position position="241"/>
    </location>
    <ligand>
        <name>substrate</name>
    </ligand>
</feature>
<evidence type="ECO:0000256" key="10">
    <source>
        <dbReference type="ARBA" id="ARBA00022878"/>
    </source>
</evidence>
<dbReference type="SUPFAM" id="SSF63433">
    <property type="entry name" value="Fumarylacetoacetate hydrolase, FAH, N-terminal domain"/>
    <property type="match status" value="1"/>
</dbReference>
<protein>
    <recommendedName>
        <fullName evidence="5 15">Fumarylacetoacetase</fullName>
        <ecNumber evidence="4 15">3.7.1.2</ecNumber>
    </recommendedName>
    <alternativeName>
        <fullName evidence="15">Fumarylacetoacetate hydrolase</fullName>
    </alternativeName>
</protein>
<feature type="binding site" evidence="14">
    <location>
        <position position="199"/>
    </location>
    <ligand>
        <name>Ca(2+)</name>
        <dbReference type="ChEBI" id="CHEBI:29108"/>
    </ligand>
</feature>
<evidence type="ECO:0000259" key="16">
    <source>
        <dbReference type="Pfam" id="PF01557"/>
    </source>
</evidence>
<dbReference type="FunFam" id="2.30.30.230:FF:000001">
    <property type="entry name" value="Fumarylacetoacetase"/>
    <property type="match status" value="1"/>
</dbReference>
<reference evidence="18" key="1">
    <citation type="submission" date="2021-02" db="EMBL/GenBank/DDBJ databases">
        <authorList>
            <person name="Nowell W R."/>
        </authorList>
    </citation>
    <scope>NUCLEOTIDE SEQUENCE</scope>
</reference>
<comment type="pathway">
    <text evidence="2 15">Amino-acid degradation; L-phenylalanine degradation; acetoacetate and fumarate from L-phenylalanine: step 6/6.</text>
</comment>
<feature type="binding site" evidence="14">
    <location>
        <position position="234"/>
    </location>
    <ligand>
        <name>Mg(2+)</name>
        <dbReference type="ChEBI" id="CHEBI:18420"/>
    </ligand>
</feature>
<feature type="domain" description="Fumarylacetoacetase-like C-terminal" evidence="16">
    <location>
        <begin position="124"/>
        <end position="393"/>
    </location>
</feature>
<proteinExistence type="inferred from homology"/>
<feature type="binding site" evidence="13">
    <location>
        <position position="128"/>
    </location>
    <ligand>
        <name>substrate</name>
    </ligand>
</feature>
<dbReference type="EMBL" id="CAJNOR010002805">
    <property type="protein sequence ID" value="CAF1343187.1"/>
    <property type="molecule type" value="Genomic_DNA"/>
</dbReference>
<keyword evidence="19" id="KW-1185">Reference proteome</keyword>
<dbReference type="GO" id="GO:0006559">
    <property type="term" value="P:L-phenylalanine catabolic process"/>
    <property type="evidence" value="ECO:0007669"/>
    <property type="project" value="UniProtKB-UniRule"/>
</dbReference>
<dbReference type="Pfam" id="PF01557">
    <property type="entry name" value="FAA_hydrolase"/>
    <property type="match status" value="1"/>
</dbReference>
<dbReference type="InterPro" id="IPR005959">
    <property type="entry name" value="Fumarylacetoacetase"/>
</dbReference>
<comment type="similarity">
    <text evidence="3 15">Belongs to the FAH family.</text>
</comment>
<evidence type="ECO:0000259" key="17">
    <source>
        <dbReference type="Pfam" id="PF09298"/>
    </source>
</evidence>
<feature type="binding site" evidence="14">
    <location>
        <position position="258"/>
    </location>
    <ligand>
        <name>Mg(2+)</name>
        <dbReference type="ChEBI" id="CHEBI:18420"/>
    </ligand>
</feature>
<evidence type="ECO:0000256" key="2">
    <source>
        <dbReference type="ARBA" id="ARBA00004782"/>
    </source>
</evidence>